<feature type="compositionally biased region" description="Low complexity" evidence="1">
    <location>
        <begin position="115"/>
        <end position="129"/>
    </location>
</feature>
<name>A0A5J6L7N8_9MICO</name>
<keyword evidence="3" id="KW-1185">Reference proteome</keyword>
<evidence type="ECO:0000256" key="1">
    <source>
        <dbReference type="SAM" id="MobiDB-lite"/>
    </source>
</evidence>
<dbReference type="EMBL" id="CP044232">
    <property type="protein sequence ID" value="QEW04468.1"/>
    <property type="molecule type" value="Genomic_DNA"/>
</dbReference>
<evidence type="ECO:0000313" key="2">
    <source>
        <dbReference type="EMBL" id="QEW04468.1"/>
    </source>
</evidence>
<dbReference type="KEGG" id="mlz:F6J85_16195"/>
<feature type="compositionally biased region" description="Acidic residues" evidence="1">
    <location>
        <begin position="101"/>
        <end position="114"/>
    </location>
</feature>
<proteinExistence type="predicted"/>
<feature type="region of interest" description="Disordered" evidence="1">
    <location>
        <begin position="90"/>
        <end position="146"/>
    </location>
</feature>
<reference evidence="3" key="1">
    <citation type="submission" date="2019-09" db="EMBL/GenBank/DDBJ databases">
        <title>Mumia zhuanghuii sp. nov. isolated from the intestinal contents of plateau pika (Ochotona curzoniae) in the Qinghai-Tibet plateau of China.</title>
        <authorList>
            <person name="Tian Z."/>
        </authorList>
    </citation>
    <scope>NUCLEOTIDE SEQUENCE [LARGE SCALE GENOMIC DNA]</scope>
    <source>
        <strain evidence="3">L-031</strain>
    </source>
</reference>
<dbReference type="Proteomes" id="UP000325516">
    <property type="component" value="Chromosome"/>
</dbReference>
<protein>
    <recommendedName>
        <fullName evidence="4">Protoporphyrinogen oxidase</fullName>
    </recommendedName>
</protein>
<dbReference type="RefSeq" id="WP_150926627.1">
    <property type="nucleotide sequence ID" value="NZ_CP044232.1"/>
</dbReference>
<accession>A0A5J6L7N8</accession>
<dbReference type="AlphaFoldDB" id="A0A5J6L7N8"/>
<evidence type="ECO:0008006" key="4">
    <source>
        <dbReference type="Google" id="ProtNLM"/>
    </source>
</evidence>
<sequence length="146" mass="14854">MKGKVGLVIGLAAGYVLGSRAGRERYEQIKEQAVKAWHTDPVQKQVDKAKAFGTSAAKVVPGVLWDGAKRVTTAAGGSGSVSEKAQRAAAAAKSAARDVADAVEDSLEEAEEAATDSASGDTKTSSDTKTGQKKADETKSATSAGS</sequence>
<evidence type="ECO:0000313" key="3">
    <source>
        <dbReference type="Proteomes" id="UP000325516"/>
    </source>
</evidence>
<organism evidence="2 3">
    <name type="scientific">Microbacterium lushaniae</name>
    <dbReference type="NCBI Taxonomy" id="2614639"/>
    <lineage>
        <taxon>Bacteria</taxon>
        <taxon>Bacillati</taxon>
        <taxon>Actinomycetota</taxon>
        <taxon>Actinomycetes</taxon>
        <taxon>Micrococcales</taxon>
        <taxon>Microbacteriaceae</taxon>
        <taxon>Microbacterium</taxon>
    </lineage>
</organism>
<gene>
    <name evidence="2" type="ORF">F6J85_16195</name>
</gene>